<dbReference type="Proteomes" id="UP001497516">
    <property type="component" value="Chromosome 7"/>
</dbReference>
<dbReference type="PANTHER" id="PTHR10775:SF177">
    <property type="entry name" value="TNP2, PARTIAL"/>
    <property type="match status" value="1"/>
</dbReference>
<keyword evidence="2" id="KW-1185">Reference proteome</keyword>
<dbReference type="EMBL" id="OZ034820">
    <property type="protein sequence ID" value="CAL1402127.1"/>
    <property type="molecule type" value="Genomic_DNA"/>
</dbReference>
<reference evidence="1 2" key="1">
    <citation type="submission" date="2024-04" db="EMBL/GenBank/DDBJ databases">
        <authorList>
            <person name="Fracassetti M."/>
        </authorList>
    </citation>
    <scope>NUCLEOTIDE SEQUENCE [LARGE SCALE GENOMIC DNA]</scope>
</reference>
<dbReference type="AlphaFoldDB" id="A0AAV2FVX3"/>
<accession>A0AAV2FVX3</accession>
<protein>
    <submittedName>
        <fullName evidence="1">Uncharacterized protein</fullName>
    </submittedName>
</protein>
<organism evidence="1 2">
    <name type="scientific">Linum trigynum</name>
    <dbReference type="NCBI Taxonomy" id="586398"/>
    <lineage>
        <taxon>Eukaryota</taxon>
        <taxon>Viridiplantae</taxon>
        <taxon>Streptophyta</taxon>
        <taxon>Embryophyta</taxon>
        <taxon>Tracheophyta</taxon>
        <taxon>Spermatophyta</taxon>
        <taxon>Magnoliopsida</taxon>
        <taxon>eudicotyledons</taxon>
        <taxon>Gunneridae</taxon>
        <taxon>Pentapetalae</taxon>
        <taxon>rosids</taxon>
        <taxon>fabids</taxon>
        <taxon>Malpighiales</taxon>
        <taxon>Linaceae</taxon>
        <taxon>Linum</taxon>
    </lineage>
</organism>
<gene>
    <name evidence="1" type="ORF">LTRI10_LOCUS42152</name>
</gene>
<proteinExistence type="predicted"/>
<sequence>MDSGYTVWIYHGKSSQSHSHLDNTSVGDDYFDDSLYGHVDEEDHVLDLLDEYQNFITSEVTSEDDFTGNGYEEFLKLLEKANSELYPSCAKYSKFSFVVKLLHLKVYNRWSNKSFDMLLNLLKDVFLEGNSVPNSYYESKSTLRSHGFGYVPIHACPYDCVLYWKENEFLEECPICKTSRWKVDDGKGEKVHWKFLRYFPLKPRLRRLFMSSKTASEMRWHKEKRNDDGEWLRHPADSKEWKDFDME</sequence>
<evidence type="ECO:0000313" key="1">
    <source>
        <dbReference type="EMBL" id="CAL1402127.1"/>
    </source>
</evidence>
<dbReference type="PANTHER" id="PTHR10775">
    <property type="entry name" value="OS08G0208400 PROTEIN"/>
    <property type="match status" value="1"/>
</dbReference>
<name>A0AAV2FVX3_9ROSI</name>
<evidence type="ECO:0000313" key="2">
    <source>
        <dbReference type="Proteomes" id="UP001497516"/>
    </source>
</evidence>